<dbReference type="Proteomes" id="UP000044602">
    <property type="component" value="Unassembled WGS sequence"/>
</dbReference>
<accession>A0A0G4MU54</accession>
<reference evidence="1 2" key="1">
    <citation type="submission" date="2015-05" db="EMBL/GenBank/DDBJ databases">
        <authorList>
            <person name="Wang D.B."/>
            <person name="Wang M."/>
        </authorList>
    </citation>
    <scope>NUCLEOTIDE SEQUENCE [LARGE SCALE GENOMIC DNA]</scope>
    <source>
        <strain evidence="1">VL1</strain>
    </source>
</reference>
<evidence type="ECO:0000313" key="2">
    <source>
        <dbReference type="Proteomes" id="UP000044602"/>
    </source>
</evidence>
<gene>
    <name evidence="1" type="ORF">BN1708_020364</name>
</gene>
<proteinExistence type="predicted"/>
<sequence length="68" mass="7702">MSRVALTTPWPLAQASSLRWRVYATNSRARCATPETRLADCRRSSTPRGSRQYLALVQVRAPEPARRC</sequence>
<keyword evidence="2" id="KW-1185">Reference proteome</keyword>
<evidence type="ECO:0000313" key="1">
    <source>
        <dbReference type="EMBL" id="CRK37732.1"/>
    </source>
</evidence>
<dbReference type="AlphaFoldDB" id="A0A0G4MU54"/>
<name>A0A0G4MU54_VERLO</name>
<protein>
    <submittedName>
        <fullName evidence="1">Uncharacterized protein</fullName>
    </submittedName>
</protein>
<organism evidence="1 2">
    <name type="scientific">Verticillium longisporum</name>
    <name type="common">Verticillium dahliae var. longisporum</name>
    <dbReference type="NCBI Taxonomy" id="100787"/>
    <lineage>
        <taxon>Eukaryota</taxon>
        <taxon>Fungi</taxon>
        <taxon>Dikarya</taxon>
        <taxon>Ascomycota</taxon>
        <taxon>Pezizomycotina</taxon>
        <taxon>Sordariomycetes</taxon>
        <taxon>Hypocreomycetidae</taxon>
        <taxon>Glomerellales</taxon>
        <taxon>Plectosphaerellaceae</taxon>
        <taxon>Verticillium</taxon>
    </lineage>
</organism>
<dbReference type="EMBL" id="CVQH01024954">
    <property type="protein sequence ID" value="CRK37732.1"/>
    <property type="molecule type" value="Genomic_DNA"/>
</dbReference>